<evidence type="ECO:0000313" key="2">
    <source>
        <dbReference type="Proteomes" id="UP001056120"/>
    </source>
</evidence>
<protein>
    <submittedName>
        <fullName evidence="1">Uncharacterized protein</fullName>
    </submittedName>
</protein>
<name>A0ACB9IFU1_9ASTR</name>
<keyword evidence="2" id="KW-1185">Reference proteome</keyword>
<comment type="caution">
    <text evidence="1">The sequence shown here is derived from an EMBL/GenBank/DDBJ whole genome shotgun (WGS) entry which is preliminary data.</text>
</comment>
<dbReference type="EMBL" id="CM042025">
    <property type="protein sequence ID" value="KAI3805947.1"/>
    <property type="molecule type" value="Genomic_DNA"/>
</dbReference>
<dbReference type="Proteomes" id="UP001056120">
    <property type="component" value="Linkage Group LG08"/>
</dbReference>
<proteinExistence type="predicted"/>
<reference evidence="2" key="1">
    <citation type="journal article" date="2022" name="Mol. Ecol. Resour.">
        <title>The genomes of chicory, endive, great burdock and yacon provide insights into Asteraceae palaeo-polyploidization history and plant inulin production.</title>
        <authorList>
            <person name="Fan W."/>
            <person name="Wang S."/>
            <person name="Wang H."/>
            <person name="Wang A."/>
            <person name="Jiang F."/>
            <person name="Liu H."/>
            <person name="Zhao H."/>
            <person name="Xu D."/>
            <person name="Zhang Y."/>
        </authorList>
    </citation>
    <scope>NUCLEOTIDE SEQUENCE [LARGE SCALE GENOMIC DNA]</scope>
    <source>
        <strain evidence="2">cv. Yunnan</strain>
    </source>
</reference>
<accession>A0ACB9IFU1</accession>
<reference evidence="1 2" key="2">
    <citation type="journal article" date="2022" name="Mol. Ecol. Resour.">
        <title>The genomes of chicory, endive, great burdock and yacon provide insights into Asteraceae paleo-polyploidization history and plant inulin production.</title>
        <authorList>
            <person name="Fan W."/>
            <person name="Wang S."/>
            <person name="Wang H."/>
            <person name="Wang A."/>
            <person name="Jiang F."/>
            <person name="Liu H."/>
            <person name="Zhao H."/>
            <person name="Xu D."/>
            <person name="Zhang Y."/>
        </authorList>
    </citation>
    <scope>NUCLEOTIDE SEQUENCE [LARGE SCALE GENOMIC DNA]</scope>
    <source>
        <strain evidence="2">cv. Yunnan</strain>
        <tissue evidence="1">Leaves</tissue>
    </source>
</reference>
<evidence type="ECO:0000313" key="1">
    <source>
        <dbReference type="EMBL" id="KAI3805947.1"/>
    </source>
</evidence>
<sequence length="76" mass="8547">MIKIPGFCYLGLNPFNSKTHKSLRCRNLKSFEIGGVRVGTIRRIDLGEPDPDDISSNKERAFIKGTTKSTHLCYFG</sequence>
<gene>
    <name evidence="1" type="ORF">L1987_21835</name>
</gene>
<organism evidence="1 2">
    <name type="scientific">Smallanthus sonchifolius</name>
    <dbReference type="NCBI Taxonomy" id="185202"/>
    <lineage>
        <taxon>Eukaryota</taxon>
        <taxon>Viridiplantae</taxon>
        <taxon>Streptophyta</taxon>
        <taxon>Embryophyta</taxon>
        <taxon>Tracheophyta</taxon>
        <taxon>Spermatophyta</taxon>
        <taxon>Magnoliopsida</taxon>
        <taxon>eudicotyledons</taxon>
        <taxon>Gunneridae</taxon>
        <taxon>Pentapetalae</taxon>
        <taxon>asterids</taxon>
        <taxon>campanulids</taxon>
        <taxon>Asterales</taxon>
        <taxon>Asteraceae</taxon>
        <taxon>Asteroideae</taxon>
        <taxon>Heliantheae alliance</taxon>
        <taxon>Millerieae</taxon>
        <taxon>Smallanthus</taxon>
    </lineage>
</organism>